<dbReference type="EMBL" id="CP033928">
    <property type="protein sequence ID" value="AZA60203.1"/>
    <property type="molecule type" value="Genomic_DNA"/>
</dbReference>
<reference evidence="1 2" key="1">
    <citation type="submission" date="2018-11" db="EMBL/GenBank/DDBJ databases">
        <title>Proposal to divide the Flavobacteriaceae and reorganize its genera based on Amino Acid Identity values calculated from whole genome sequences.</title>
        <authorList>
            <person name="Nicholson A.C."/>
            <person name="Gulvik C.A."/>
            <person name="Whitney A.M."/>
            <person name="Humrighouse B.W."/>
            <person name="Bell M."/>
            <person name="Holmes B."/>
            <person name="Steigerwalt A."/>
            <person name="Villarma A."/>
            <person name="Sheth M."/>
            <person name="Batra D."/>
            <person name="Pryor J."/>
            <person name="Bernardet J.-F."/>
            <person name="Hugo C."/>
            <person name="Kampfer P."/>
            <person name="Newman J."/>
            <person name="Mcquiston J.R."/>
        </authorList>
    </citation>
    <scope>NUCLEOTIDE SEQUENCE [LARGE SCALE GENOMIC DNA]</scope>
    <source>
        <strain evidence="1 2">G0211</strain>
    </source>
</reference>
<evidence type="ECO:0000313" key="1">
    <source>
        <dbReference type="EMBL" id="AZA60203.1"/>
    </source>
</evidence>
<evidence type="ECO:0008006" key="3">
    <source>
        <dbReference type="Google" id="ProtNLM"/>
    </source>
</evidence>
<dbReference type="Proteomes" id="UP000269076">
    <property type="component" value="Chromosome"/>
</dbReference>
<name>A0A3G6N5F2_9FLAO</name>
<organism evidence="1 2">
    <name type="scientific">Chryseobacterium indoltheticum</name>
    <dbReference type="NCBI Taxonomy" id="254"/>
    <lineage>
        <taxon>Bacteria</taxon>
        <taxon>Pseudomonadati</taxon>
        <taxon>Bacteroidota</taxon>
        <taxon>Flavobacteriia</taxon>
        <taxon>Flavobacteriales</taxon>
        <taxon>Weeksellaceae</taxon>
        <taxon>Chryseobacterium group</taxon>
        <taxon>Chryseobacterium</taxon>
    </lineage>
</organism>
<dbReference type="RefSeq" id="WP_123885257.1">
    <property type="nucleotide sequence ID" value="NZ_CP033928.1"/>
</dbReference>
<sequence>MVNRIILIGNGFDLAHGIPTSYWDFMDNYWKNSFTEFYSKNDNLFKNEEFETTQHISKSTFKNHKEFLKHVVTYTSLIKKVNEFFFKLSIHLDKWDWVDVETAYYDELLFSKPPIRTRQQDIVKLNKDFEKVKDLLEKYLTKVVDETIINRQIITAVKSIIREDLFLNDLSENGLSQITDEIYGRIKPFIGPEPDKNIDPDFLTRFEREILKDHINFEFDKNYLFKYLRNKSITNDLNISLNFLTFNYTDIEDYYLKEENDDSVIHIHGQLNSENNPIIFGYGDELDDSYKEIEKLNNNHYLDNVKSINYANTNNYKRLLELVNSGLFQVYVLGHSCGNSDRTLLNTIFEHDNCVSIKPFFYQETEVNDDYLKIYKNISRNFNDKAKLRDRVVNKQFCRPMIPLDIQKAVKAAR</sequence>
<dbReference type="Pfam" id="PF14253">
    <property type="entry name" value="AbiH"/>
    <property type="match status" value="1"/>
</dbReference>
<accession>A0A3G6N5F2</accession>
<evidence type="ECO:0000313" key="2">
    <source>
        <dbReference type="Proteomes" id="UP000269076"/>
    </source>
</evidence>
<gene>
    <name evidence="1" type="ORF">EG340_03740</name>
</gene>
<proteinExistence type="predicted"/>
<dbReference type="AlphaFoldDB" id="A0A3G6N5F2"/>
<dbReference type="InterPro" id="IPR025935">
    <property type="entry name" value="AbiH"/>
</dbReference>
<protein>
    <recommendedName>
        <fullName evidence="3">Bacteriophage abortive infection AbiH</fullName>
    </recommendedName>
</protein>